<gene>
    <name evidence="2" type="ORF">RA0C_1551</name>
</gene>
<dbReference type="InterPro" id="IPR017938">
    <property type="entry name" value="Riboflavin_synthase-like_b-brl"/>
</dbReference>
<dbReference type="PHI-base" id="PHI:4026"/>
<sequence length="242" mass="27794">MPKTPKWMADAFEALFSGSYHPVQVTYTEMLTKTFKKVRFEGDLSKIKKHFSAGNIIEFRVSDTQFRHYTPSYFNQEKGVCEVLFYVHNQGVGSKWVEQLKVGDNYKLIGPGGKTALRTDVDFHFIFGDETSLGLMECLTREIPENYYCLAELDDKNLNIADELDFEIETCKKSTINKAQYAIEKTKEFLNNYQGNKENIAFYLTGNAKSIANLRNTLTKLGINQKTQIQTEPYWVEGKQGL</sequence>
<evidence type="ECO:0000313" key="3">
    <source>
        <dbReference type="Proteomes" id="UP000010093"/>
    </source>
</evidence>
<dbReference type="SUPFAM" id="SSF63380">
    <property type="entry name" value="Riboflavin synthase domain-like"/>
    <property type="match status" value="1"/>
</dbReference>
<dbReference type="Gene3D" id="3.40.50.80">
    <property type="entry name" value="Nucleotide-binding domain of ferredoxin-NADP reductase (FNR) module"/>
    <property type="match status" value="1"/>
</dbReference>
<evidence type="ECO:0000259" key="1">
    <source>
        <dbReference type="PROSITE" id="PS51384"/>
    </source>
</evidence>
<dbReference type="InterPro" id="IPR013113">
    <property type="entry name" value="SIP_FAD-bd"/>
</dbReference>
<accession>E4TAS8</accession>
<dbReference type="RefSeq" id="WP_004916246.1">
    <property type="nucleotide sequence ID" value="NC_017045.1"/>
</dbReference>
<dbReference type="InterPro" id="IPR039261">
    <property type="entry name" value="FNR_nucleotide-bd"/>
</dbReference>
<feature type="domain" description="FAD-binding FR-type" evidence="1">
    <location>
        <begin position="18"/>
        <end position="118"/>
    </location>
</feature>
<dbReference type="HOGENOM" id="CLU_085038_1_0_10"/>
<protein>
    <submittedName>
        <fullName evidence="2">Oxidoreductase faD-binding domain protein</fullName>
    </submittedName>
</protein>
<dbReference type="PANTHER" id="PTHR30157:SF0">
    <property type="entry name" value="NADPH-DEPENDENT FERRIC-CHELATE REDUCTASE"/>
    <property type="match status" value="1"/>
</dbReference>
<dbReference type="GO" id="GO:0016491">
    <property type="term" value="F:oxidoreductase activity"/>
    <property type="evidence" value="ECO:0007669"/>
    <property type="project" value="InterPro"/>
</dbReference>
<evidence type="ECO:0000313" key="2">
    <source>
        <dbReference type="EMBL" id="AFD56443.1"/>
    </source>
</evidence>
<name>E4TAS8_RIEAD</name>
<dbReference type="InterPro" id="IPR017927">
    <property type="entry name" value="FAD-bd_FR_type"/>
</dbReference>
<dbReference type="InterPro" id="IPR039374">
    <property type="entry name" value="SIP_fam"/>
</dbReference>
<dbReference type="SMR" id="E4TAS8"/>
<dbReference type="KEGG" id="ran:Riean_1281"/>
<dbReference type="AlphaFoldDB" id="E4TAS8"/>
<dbReference type="EMBL" id="CP003388">
    <property type="protein sequence ID" value="AFD56443.1"/>
    <property type="molecule type" value="Genomic_DNA"/>
</dbReference>
<reference evidence="2 3" key="1">
    <citation type="journal article" date="2012" name="J. Bacteriol.">
        <title>Complete genome sequence of Riemerella anatipestifer reference strain.</title>
        <authorList>
            <person name="Wang X."/>
            <person name="Zhu D."/>
            <person name="Wang M."/>
            <person name="Cheng A."/>
            <person name="Jia R."/>
            <person name="Zhou Y."/>
            <person name="Chen Z."/>
            <person name="Luo Q."/>
            <person name="Liu F."/>
            <person name="Wang Y."/>
            <person name="Chen X.Y."/>
        </authorList>
    </citation>
    <scope>NUCLEOTIDE SEQUENCE [LARGE SCALE GENOMIC DNA]</scope>
    <source>
        <strain evidence="3">DSM 15868</strain>
    </source>
</reference>
<dbReference type="Pfam" id="PF08021">
    <property type="entry name" value="FAD_binding_9"/>
    <property type="match status" value="1"/>
</dbReference>
<organism evidence="2 3">
    <name type="scientific">Riemerella anatipestifer (strain ATCC 11845 / DSM 15868 / JCM 9532 / NCTC 11014)</name>
    <dbReference type="NCBI Taxonomy" id="693978"/>
    <lineage>
        <taxon>Bacteria</taxon>
        <taxon>Pseudomonadati</taxon>
        <taxon>Bacteroidota</taxon>
        <taxon>Flavobacteriia</taxon>
        <taxon>Flavobacteriales</taxon>
        <taxon>Weeksellaceae</taxon>
        <taxon>Riemerella</taxon>
    </lineage>
</organism>
<dbReference type="Gene3D" id="2.40.30.10">
    <property type="entry name" value="Translation factors"/>
    <property type="match status" value="1"/>
</dbReference>
<dbReference type="PANTHER" id="PTHR30157">
    <property type="entry name" value="FERRIC REDUCTASE, NADPH-DEPENDENT"/>
    <property type="match status" value="1"/>
</dbReference>
<dbReference type="KEGG" id="rai:RA0C_1551"/>
<dbReference type="Proteomes" id="UP000010093">
    <property type="component" value="Chromosome"/>
</dbReference>
<proteinExistence type="predicted"/>
<dbReference type="PATRIC" id="fig|693978.17.peg.1541"/>
<dbReference type="PROSITE" id="PS51384">
    <property type="entry name" value="FAD_FR"/>
    <property type="match status" value="1"/>
</dbReference>